<organism evidence="10 11">
    <name type="scientific">Nannochloropsis gaditana</name>
    <dbReference type="NCBI Taxonomy" id="72520"/>
    <lineage>
        <taxon>Eukaryota</taxon>
        <taxon>Sar</taxon>
        <taxon>Stramenopiles</taxon>
        <taxon>Ochrophyta</taxon>
        <taxon>Eustigmatophyceae</taxon>
        <taxon>Eustigmatales</taxon>
        <taxon>Monodopsidaceae</taxon>
        <taxon>Nannochloropsis</taxon>
    </lineage>
</organism>
<evidence type="ECO:0000313" key="10">
    <source>
        <dbReference type="EMBL" id="EWM21400.1"/>
    </source>
</evidence>
<dbReference type="CDD" id="cd08255">
    <property type="entry name" value="2-desacetyl-2-hydroxyethyl_bacteriochlorophyllide_like"/>
    <property type="match status" value="1"/>
</dbReference>
<name>W7T2V5_9STRA</name>
<comment type="similarity">
    <text evidence="7">Belongs to the peptidase T1A family.</text>
</comment>
<dbReference type="GO" id="GO:0019773">
    <property type="term" value="C:proteasome core complex, alpha-subunit complex"/>
    <property type="evidence" value="ECO:0007669"/>
    <property type="project" value="UniProtKB-UniRule"/>
</dbReference>
<dbReference type="OrthoDB" id="431557at2759"/>
<dbReference type="InterPro" id="IPR011032">
    <property type="entry name" value="GroES-like_sf"/>
</dbReference>
<feature type="domain" description="Proteasome alpha-type subunits" evidence="9">
    <location>
        <begin position="357"/>
        <end position="379"/>
    </location>
</feature>
<evidence type="ECO:0000256" key="1">
    <source>
        <dbReference type="ARBA" id="ARBA00004123"/>
    </source>
</evidence>
<dbReference type="PANTHER" id="PTHR11599">
    <property type="entry name" value="PROTEASOME SUBUNIT ALPHA/BETA"/>
    <property type="match status" value="1"/>
</dbReference>
<dbReference type="InterPro" id="IPR029055">
    <property type="entry name" value="Ntn_hydrolases_N"/>
</dbReference>
<evidence type="ECO:0000256" key="6">
    <source>
        <dbReference type="ARBA" id="ARBA00026071"/>
    </source>
</evidence>
<dbReference type="PROSITE" id="PS51475">
    <property type="entry name" value="PROTEASOME_ALPHA_2"/>
    <property type="match status" value="1"/>
</dbReference>
<dbReference type="SMART" id="SM00948">
    <property type="entry name" value="Proteasome_A_N"/>
    <property type="match status" value="1"/>
</dbReference>
<dbReference type="NCBIfam" id="NF003075">
    <property type="entry name" value="PRK03996.1"/>
    <property type="match status" value="1"/>
</dbReference>
<dbReference type="FunFam" id="3.60.20.10:FF:000015">
    <property type="entry name" value="Proteasome subunit alpha type-5"/>
    <property type="match status" value="1"/>
</dbReference>
<dbReference type="EMBL" id="AZIL01002476">
    <property type="protein sequence ID" value="EWM21400.1"/>
    <property type="molecule type" value="Genomic_DNA"/>
</dbReference>
<comment type="subcellular location">
    <subcellularLocation>
        <location evidence="2">Cytoplasm</location>
    </subcellularLocation>
    <subcellularLocation>
        <location evidence="1">Nucleus</location>
    </subcellularLocation>
</comment>
<keyword evidence="3" id="KW-0963">Cytoplasm</keyword>
<dbReference type="InterPro" id="IPR050115">
    <property type="entry name" value="Proteasome_alpha"/>
</dbReference>
<dbReference type="GO" id="GO:0005737">
    <property type="term" value="C:cytoplasm"/>
    <property type="evidence" value="ECO:0007669"/>
    <property type="project" value="UniProtKB-SubCell"/>
</dbReference>
<dbReference type="InterPro" id="IPR036291">
    <property type="entry name" value="NAD(P)-bd_dom_sf"/>
</dbReference>
<dbReference type="Pfam" id="PF00227">
    <property type="entry name" value="Proteasome"/>
    <property type="match status" value="1"/>
</dbReference>
<dbReference type="Gene3D" id="3.40.50.720">
    <property type="entry name" value="NAD(P)-binding Rossmann-like Domain"/>
    <property type="match status" value="1"/>
</dbReference>
<dbReference type="Proteomes" id="UP000019335">
    <property type="component" value="Unassembled WGS sequence"/>
</dbReference>
<dbReference type="Gene3D" id="3.90.180.10">
    <property type="entry name" value="Medium-chain alcohol dehydrogenases, catalytic domain"/>
    <property type="match status" value="1"/>
</dbReference>
<feature type="compositionally biased region" description="Basic and acidic residues" evidence="8">
    <location>
        <begin position="159"/>
        <end position="178"/>
    </location>
</feature>
<comment type="subunit">
    <text evidence="6">The 26S proteasome consists of a 20S proteasome core and two 19S regulatory subunits. The 20S proteasome core is composed of 28 subunits that are arranged in four stacked rings, resulting in a barrel-shaped structure. The two end rings are each formed by seven alpha subunits, and the two central rings are each formed by seven beta subunits. The catalytic chamber with the active sites is on the inside of the barrel.</text>
</comment>
<dbReference type="Pfam" id="PF10584">
    <property type="entry name" value="Proteasome_A_N"/>
    <property type="match status" value="1"/>
</dbReference>
<evidence type="ECO:0000256" key="8">
    <source>
        <dbReference type="SAM" id="MobiDB-lite"/>
    </source>
</evidence>
<dbReference type="CDD" id="cd03753">
    <property type="entry name" value="proteasome_alpha_type_5"/>
    <property type="match status" value="1"/>
</dbReference>
<dbReference type="InterPro" id="IPR000426">
    <property type="entry name" value="Proteasome_asu_N"/>
</dbReference>
<reference evidence="10 11" key="1">
    <citation type="journal article" date="2014" name="Mol. Plant">
        <title>Chromosome Scale Genome Assembly and Transcriptome Profiling of Nannochloropsis gaditana in Nitrogen Depletion.</title>
        <authorList>
            <person name="Corteggiani Carpinelli E."/>
            <person name="Telatin A."/>
            <person name="Vitulo N."/>
            <person name="Forcato C."/>
            <person name="D'Angelo M."/>
            <person name="Schiavon R."/>
            <person name="Vezzi A."/>
            <person name="Giacometti G.M."/>
            <person name="Morosinotto T."/>
            <person name="Valle G."/>
        </authorList>
    </citation>
    <scope>NUCLEOTIDE SEQUENCE [LARGE SCALE GENOMIC DNA]</scope>
    <source>
        <strain evidence="10 11">B-31</strain>
    </source>
</reference>
<keyword evidence="4 7" id="KW-0647">Proteasome</keyword>
<evidence type="ECO:0000313" key="11">
    <source>
        <dbReference type="Proteomes" id="UP000019335"/>
    </source>
</evidence>
<dbReference type="Gene3D" id="3.60.20.10">
    <property type="entry name" value="Glutamine Phosphoribosylpyrophosphate, subunit 1, domain 1"/>
    <property type="match status" value="1"/>
</dbReference>
<comment type="caution">
    <text evidence="10">The sequence shown here is derived from an EMBL/GenBank/DDBJ whole genome shotgun (WGS) entry which is preliminary data.</text>
</comment>
<dbReference type="PROSITE" id="PS00388">
    <property type="entry name" value="PROTEASOME_ALPHA_1"/>
    <property type="match status" value="1"/>
</dbReference>
<dbReference type="SUPFAM" id="SSF51735">
    <property type="entry name" value="NAD(P)-binding Rossmann-fold domains"/>
    <property type="match status" value="1"/>
</dbReference>
<feature type="region of interest" description="Disordered" evidence="8">
    <location>
        <begin position="152"/>
        <end position="189"/>
    </location>
</feature>
<dbReference type="GO" id="GO:0005634">
    <property type="term" value="C:nucleus"/>
    <property type="evidence" value="ECO:0007669"/>
    <property type="project" value="UniProtKB-SubCell"/>
</dbReference>
<dbReference type="InterPro" id="IPR023332">
    <property type="entry name" value="Proteasome_alpha-type"/>
</dbReference>
<evidence type="ECO:0000256" key="3">
    <source>
        <dbReference type="ARBA" id="ARBA00022490"/>
    </source>
</evidence>
<keyword evidence="11" id="KW-1185">Reference proteome</keyword>
<evidence type="ECO:0000256" key="2">
    <source>
        <dbReference type="ARBA" id="ARBA00004496"/>
    </source>
</evidence>
<dbReference type="AlphaFoldDB" id="W7T2V5"/>
<keyword evidence="5" id="KW-0539">Nucleus</keyword>
<dbReference type="InterPro" id="IPR001353">
    <property type="entry name" value="Proteasome_sua/b"/>
</dbReference>
<dbReference type="GO" id="GO:0043161">
    <property type="term" value="P:proteasome-mediated ubiquitin-dependent protein catabolic process"/>
    <property type="evidence" value="ECO:0007669"/>
    <property type="project" value="InterPro"/>
</dbReference>
<protein>
    <submittedName>
        <fullName evidence="10">Proteasome subunit alpha type 5</fullName>
    </submittedName>
</protein>
<dbReference type="InterPro" id="IPR033812">
    <property type="entry name" value="Proteasome_alpha_type_5"/>
</dbReference>
<evidence type="ECO:0000256" key="7">
    <source>
        <dbReference type="PROSITE-ProRule" id="PRU00808"/>
    </source>
</evidence>
<accession>W7T2V5</accession>
<dbReference type="SUPFAM" id="SSF56235">
    <property type="entry name" value="N-terminal nucleophile aminohydrolases (Ntn hydrolases)"/>
    <property type="match status" value="1"/>
</dbReference>
<dbReference type="SUPFAM" id="SSF50129">
    <property type="entry name" value="GroES-like"/>
    <property type="match status" value="1"/>
</dbReference>
<evidence type="ECO:0000256" key="5">
    <source>
        <dbReference type="ARBA" id="ARBA00023242"/>
    </source>
</evidence>
<evidence type="ECO:0000256" key="4">
    <source>
        <dbReference type="ARBA" id="ARBA00022942"/>
    </source>
</evidence>
<sequence length="628" mass="67709">MAGETLAYPLRYGYALVGRVVRCGADVADRERLMGREGGGEGAAPLVFAFSPHASRAVVAASSLLVVPPGISAEDAVYFPSVETALSLVQDARPLAGERVTVVGAGLIGLLVLAVLKRFPLGSLRAVDPLTVRRHLARRMGASVAVDPGMLRTGMKKKGAGDEGGGGREEGGDRREAGGGEEGAWEEEGVEADTSIEVSGVAAGLQTAIDQTGYGGKVVIGSWYGNHETPAALRLGLAFHRSHLRLYVSQVSRISTELQDRWTKARRYQTAWRLLKEIRPSTTLTSRVVAPEQVKEAFHALDTQPAETLAVMIDYRMKGAKARNKGAGDKRLLHLKSFCPSWTPSLLPDMFLTRSEYDRGVNTFSPEGRLFQVEYAIEAIKLGSTAVGVCTKHGVILAVEKRISSPLLEPTSVEKIMEVDTHIGAAMSGLMPDARTLVDHARVEAQNHRFSYNEPIRVEALTQGICDLALNFAEDGDEKKMSRPFGVALLLAGYDDKGPQLFFSDPSGTYAQFKAKAIGSGSEGAQTNLQESYSDSFTLEEAEDLALSTLKQVMEEKISAEYVEVCSVTKEGFKSEGEGEGGQAEEKCCQGNRVERLHDKALGRKRNRIGSHKCIPAQAALVSEFGRG</sequence>
<evidence type="ECO:0000259" key="9">
    <source>
        <dbReference type="PROSITE" id="PS00388"/>
    </source>
</evidence>
<proteinExistence type="inferred from homology"/>
<gene>
    <name evidence="10" type="ORF">Naga_100300g2</name>
</gene>